<accession>W2LS30</accession>
<evidence type="ECO:0000313" key="2">
    <source>
        <dbReference type="EMBL" id="ETL99504.1"/>
    </source>
</evidence>
<dbReference type="Proteomes" id="UP000054423">
    <property type="component" value="Unassembled WGS sequence"/>
</dbReference>
<reference evidence="2" key="1">
    <citation type="submission" date="2013-11" db="EMBL/GenBank/DDBJ databases">
        <title>The Genome Sequence of Phytophthora parasitica CHvinca01.</title>
        <authorList>
            <consortium name="The Broad Institute Genomics Platform"/>
            <person name="Russ C."/>
            <person name="Tyler B."/>
            <person name="Panabieres F."/>
            <person name="Shan W."/>
            <person name="Tripathy S."/>
            <person name="Grunwald N."/>
            <person name="Machado M."/>
            <person name="Johnson C.S."/>
            <person name="Arredondo F."/>
            <person name="Hong C."/>
            <person name="Coffey M."/>
            <person name="Young S.K."/>
            <person name="Zeng Q."/>
            <person name="Gargeya S."/>
            <person name="Fitzgerald M."/>
            <person name="Abouelleil A."/>
            <person name="Alvarado L."/>
            <person name="Chapman S.B."/>
            <person name="Gainer-Dewar J."/>
            <person name="Goldberg J."/>
            <person name="Griggs A."/>
            <person name="Gujja S."/>
            <person name="Hansen M."/>
            <person name="Howarth C."/>
            <person name="Imamovic A."/>
            <person name="Ireland A."/>
            <person name="Larimer J."/>
            <person name="McCowan C."/>
            <person name="Murphy C."/>
            <person name="Pearson M."/>
            <person name="Poon T.W."/>
            <person name="Priest M."/>
            <person name="Roberts A."/>
            <person name="Saif S."/>
            <person name="Shea T."/>
            <person name="Sykes S."/>
            <person name="Wortman J."/>
            <person name="Nusbaum C."/>
            <person name="Birren B."/>
        </authorList>
    </citation>
    <scope>NUCLEOTIDE SEQUENCE [LARGE SCALE GENOMIC DNA]</scope>
    <source>
        <strain evidence="2">CHvinca01</strain>
    </source>
</reference>
<dbReference type="EMBL" id="KI678343">
    <property type="protein sequence ID" value="ETL99504.1"/>
    <property type="molecule type" value="Genomic_DNA"/>
</dbReference>
<feature type="compositionally biased region" description="Basic and acidic residues" evidence="1">
    <location>
        <begin position="206"/>
        <end position="220"/>
    </location>
</feature>
<proteinExistence type="predicted"/>
<evidence type="ECO:0000256" key="1">
    <source>
        <dbReference type="SAM" id="MobiDB-lite"/>
    </source>
</evidence>
<gene>
    <name evidence="2" type="ORF">L917_03662</name>
</gene>
<organism evidence="2">
    <name type="scientific">Phytophthora nicotianae</name>
    <name type="common">Potato buckeye rot agent</name>
    <name type="synonym">Phytophthora parasitica</name>
    <dbReference type="NCBI Taxonomy" id="4792"/>
    <lineage>
        <taxon>Eukaryota</taxon>
        <taxon>Sar</taxon>
        <taxon>Stramenopiles</taxon>
        <taxon>Oomycota</taxon>
        <taxon>Peronosporomycetes</taxon>
        <taxon>Peronosporales</taxon>
        <taxon>Peronosporaceae</taxon>
        <taxon>Phytophthora</taxon>
    </lineage>
</organism>
<feature type="region of interest" description="Disordered" evidence="1">
    <location>
        <begin position="134"/>
        <end position="239"/>
    </location>
</feature>
<protein>
    <submittedName>
        <fullName evidence="2">Uncharacterized protein</fullName>
    </submittedName>
</protein>
<sequence>MLRSAIPKTASDALAVTTDLVKPPPLISLDMYIAFREEFASGWNLWLGDEEVATLSPEQKQEMPYLSFDEKAANFFRLSLWSNKKNASGAQSITDVPDGAEIFVERVTGLSLFENKLAQGNTSRVEVVTKVDDVDSEHGESGHNVVIDSQSTGGSLMSQENNESQPEKEPKDASPGPPNDSQITGNNLTEHDHISPNVNKKRRREKITEDATKCQEKTDHLLVALPPKRTRTAKKMENE</sequence>
<name>W2LS30_PHYNI</name>
<dbReference type="VEuPathDB" id="FungiDB:PPTG_09711"/>
<dbReference type="OrthoDB" id="126619at2759"/>
<dbReference type="AlphaFoldDB" id="W2LS30"/>
<feature type="compositionally biased region" description="Polar residues" evidence="1">
    <location>
        <begin position="147"/>
        <end position="164"/>
    </location>
</feature>
<feature type="compositionally biased region" description="Polar residues" evidence="1">
    <location>
        <begin position="179"/>
        <end position="188"/>
    </location>
</feature>